<accession>A0A8S5TBS2</accession>
<feature type="transmembrane region" description="Helical" evidence="1">
    <location>
        <begin position="21"/>
        <end position="49"/>
    </location>
</feature>
<keyword evidence="1" id="KW-0472">Membrane</keyword>
<protein>
    <submittedName>
        <fullName evidence="2">Uncharacterized protein</fullName>
    </submittedName>
</protein>
<keyword evidence="1" id="KW-0812">Transmembrane</keyword>
<keyword evidence="1" id="KW-1133">Transmembrane helix</keyword>
<dbReference type="EMBL" id="BK032788">
    <property type="protein sequence ID" value="DAF60439.1"/>
    <property type="molecule type" value="Genomic_DNA"/>
</dbReference>
<feature type="transmembrane region" description="Helical" evidence="1">
    <location>
        <begin position="61"/>
        <end position="80"/>
    </location>
</feature>
<reference evidence="2" key="1">
    <citation type="journal article" date="2021" name="Proc. Natl. Acad. Sci. U.S.A.">
        <title>A Catalog of Tens of Thousands of Viruses from Human Metagenomes Reveals Hidden Associations with Chronic Diseases.</title>
        <authorList>
            <person name="Tisza M.J."/>
            <person name="Buck C.B."/>
        </authorList>
    </citation>
    <scope>NUCLEOTIDE SEQUENCE</scope>
    <source>
        <strain evidence="2">CtmHK36</strain>
    </source>
</reference>
<evidence type="ECO:0000256" key="1">
    <source>
        <dbReference type="SAM" id="Phobius"/>
    </source>
</evidence>
<evidence type="ECO:0000313" key="2">
    <source>
        <dbReference type="EMBL" id="DAF60439.1"/>
    </source>
</evidence>
<name>A0A8S5TBS2_9CAUD</name>
<proteinExistence type="predicted"/>
<sequence>MKKISLVLSSKEFMHYVGDTLLMFLKGLIRVPCVVVLGVASLSVWLYGLVKKFCIEHTKEAVIVGFVLCFMAMFVEFIYFKLKLQESSYQTSQLIQKNYQLEQTDRYDIGYHDAMAKNREMLQNARQ</sequence>
<organism evidence="2">
    <name type="scientific">Siphoviridae sp. ctmHK36</name>
    <dbReference type="NCBI Taxonomy" id="2827931"/>
    <lineage>
        <taxon>Viruses</taxon>
        <taxon>Duplodnaviria</taxon>
        <taxon>Heunggongvirae</taxon>
        <taxon>Uroviricota</taxon>
        <taxon>Caudoviricetes</taxon>
    </lineage>
</organism>